<gene>
    <name evidence="5" type="ORF">BCR44DRAFT_43122</name>
</gene>
<evidence type="ECO:0000256" key="1">
    <source>
        <dbReference type="ARBA" id="ARBA00022478"/>
    </source>
</evidence>
<dbReference type="Proteomes" id="UP000193411">
    <property type="component" value="Unassembled WGS sequence"/>
</dbReference>
<comment type="similarity">
    <text evidence="3">Belongs to the archaeal Rpo11/eukaryotic RPB11/RPC19 RNA polymerase subunit family.</text>
</comment>
<dbReference type="GO" id="GO:0046983">
    <property type="term" value="F:protein dimerization activity"/>
    <property type="evidence" value="ECO:0007669"/>
    <property type="project" value="InterPro"/>
</dbReference>
<dbReference type="GO" id="GO:0003899">
    <property type="term" value="F:DNA-directed RNA polymerase activity"/>
    <property type="evidence" value="ECO:0007669"/>
    <property type="project" value="InterPro"/>
</dbReference>
<keyword evidence="1 5" id="KW-0240">DNA-directed RNA polymerase</keyword>
<evidence type="ECO:0000259" key="4">
    <source>
        <dbReference type="Pfam" id="PF13656"/>
    </source>
</evidence>
<dbReference type="EMBL" id="MCFL01000010">
    <property type="protein sequence ID" value="ORZ37927.1"/>
    <property type="molecule type" value="Genomic_DNA"/>
</dbReference>
<dbReference type="Pfam" id="PF13656">
    <property type="entry name" value="RNA_pol_L_2"/>
    <property type="match status" value="1"/>
</dbReference>
<evidence type="ECO:0000256" key="3">
    <source>
        <dbReference type="ARBA" id="ARBA00025751"/>
    </source>
</evidence>
<evidence type="ECO:0000313" key="6">
    <source>
        <dbReference type="Proteomes" id="UP000193411"/>
    </source>
</evidence>
<dbReference type="OrthoDB" id="510325at2759"/>
<evidence type="ECO:0000256" key="2">
    <source>
        <dbReference type="ARBA" id="ARBA00023163"/>
    </source>
</evidence>
<dbReference type="HAMAP" id="MF_00261">
    <property type="entry name" value="RNApol_arch_Rpo11"/>
    <property type="match status" value="1"/>
</dbReference>
<dbReference type="InterPro" id="IPR033898">
    <property type="entry name" value="RNAP_AC19"/>
</dbReference>
<feature type="domain" description="DNA-directed RNA polymerase RBP11-like dimerisation" evidence="4">
    <location>
        <begin position="37"/>
        <end position="109"/>
    </location>
</feature>
<keyword evidence="2" id="KW-0804">Transcription</keyword>
<dbReference type="PANTHER" id="PTHR13946">
    <property type="entry name" value="DNA-DIRECTED RNA POLYMERASE I,II,III"/>
    <property type="match status" value="1"/>
</dbReference>
<sequence length="129" mass="14579">MSTHETPMEIDGTAEAPVEQRISILPVEGDQPGDESACTFVLKKEGHTMSGLLRYILHRFPEVTFSGYSIPHPSVDETHLRIETDGSITPADAFRRALDTVMDMSDHMMLQFQHEIQHGKYTFTPEYEA</sequence>
<dbReference type="GO" id="GO:0006351">
    <property type="term" value="P:DNA-templated transcription"/>
    <property type="evidence" value="ECO:0007669"/>
    <property type="project" value="InterPro"/>
</dbReference>
<reference evidence="5 6" key="1">
    <citation type="submission" date="2016-07" db="EMBL/GenBank/DDBJ databases">
        <title>Pervasive Adenine N6-methylation of Active Genes in Fungi.</title>
        <authorList>
            <consortium name="DOE Joint Genome Institute"/>
            <person name="Mondo S.J."/>
            <person name="Dannebaum R.O."/>
            <person name="Kuo R.C."/>
            <person name="Labutti K."/>
            <person name="Haridas S."/>
            <person name="Kuo A."/>
            <person name="Salamov A."/>
            <person name="Ahrendt S.R."/>
            <person name="Lipzen A."/>
            <person name="Sullivan W."/>
            <person name="Andreopoulos W.B."/>
            <person name="Clum A."/>
            <person name="Lindquist E."/>
            <person name="Daum C."/>
            <person name="Ramamoorthy G.K."/>
            <person name="Gryganskyi A."/>
            <person name="Culley D."/>
            <person name="Magnuson J.K."/>
            <person name="James T.Y."/>
            <person name="O'Malley M.A."/>
            <person name="Stajich J.E."/>
            <person name="Spatafora J.W."/>
            <person name="Visel A."/>
            <person name="Grigoriev I.V."/>
        </authorList>
    </citation>
    <scope>NUCLEOTIDE SEQUENCE [LARGE SCALE GENOMIC DNA]</scope>
    <source>
        <strain evidence="5 6">PL171</strain>
    </source>
</reference>
<dbReference type="SUPFAM" id="SSF55257">
    <property type="entry name" value="RBP11-like subunits of RNA polymerase"/>
    <property type="match status" value="1"/>
</dbReference>
<accession>A0A1Y2HTK1</accession>
<dbReference type="InterPro" id="IPR022905">
    <property type="entry name" value="Rpo11-like"/>
</dbReference>
<proteinExistence type="inferred from homology"/>
<dbReference type="STRING" id="765915.A0A1Y2HTK1"/>
<dbReference type="AlphaFoldDB" id="A0A1Y2HTK1"/>
<dbReference type="Gene3D" id="3.30.1360.10">
    <property type="entry name" value="RNA polymerase, RBP11-like subunit"/>
    <property type="match status" value="1"/>
</dbReference>
<organism evidence="5 6">
    <name type="scientific">Catenaria anguillulae PL171</name>
    <dbReference type="NCBI Taxonomy" id="765915"/>
    <lineage>
        <taxon>Eukaryota</taxon>
        <taxon>Fungi</taxon>
        <taxon>Fungi incertae sedis</taxon>
        <taxon>Blastocladiomycota</taxon>
        <taxon>Blastocladiomycetes</taxon>
        <taxon>Blastocladiales</taxon>
        <taxon>Catenariaceae</taxon>
        <taxon>Catenaria</taxon>
    </lineage>
</organism>
<dbReference type="InterPro" id="IPR036603">
    <property type="entry name" value="RBP11-like"/>
</dbReference>
<protein>
    <submittedName>
        <fullName evidence="5">DNA-directed RNA polymerase</fullName>
    </submittedName>
</protein>
<dbReference type="GO" id="GO:0055029">
    <property type="term" value="C:nuclear DNA-directed RNA polymerase complex"/>
    <property type="evidence" value="ECO:0007669"/>
    <property type="project" value="UniProtKB-ARBA"/>
</dbReference>
<dbReference type="InterPro" id="IPR009025">
    <property type="entry name" value="RBP11-like_dimer"/>
</dbReference>
<comment type="caution">
    <text evidence="5">The sequence shown here is derived from an EMBL/GenBank/DDBJ whole genome shotgun (WGS) entry which is preliminary data.</text>
</comment>
<keyword evidence="6" id="KW-1185">Reference proteome</keyword>
<dbReference type="PANTHER" id="PTHR13946:SF28">
    <property type="entry name" value="DNA-DIRECTED RNA POLYMERASES I AND III SUBUNIT RPAC2"/>
    <property type="match status" value="1"/>
</dbReference>
<dbReference type="CDD" id="cd07029">
    <property type="entry name" value="RNAP_I_III_AC19"/>
    <property type="match status" value="1"/>
</dbReference>
<name>A0A1Y2HTK1_9FUNG</name>
<evidence type="ECO:0000313" key="5">
    <source>
        <dbReference type="EMBL" id="ORZ37927.1"/>
    </source>
</evidence>